<proteinExistence type="predicted"/>
<dbReference type="InterPro" id="IPR036188">
    <property type="entry name" value="FAD/NAD-bd_sf"/>
</dbReference>
<dbReference type="FunFam" id="3.50.50.60:FF:000026">
    <property type="entry name" value="Succinate dehydrogenase flavoprotein subunit"/>
    <property type="match status" value="1"/>
</dbReference>
<organism evidence="8">
    <name type="scientific">uncultured marine group II/III euryarchaeote AD1000_02_G03</name>
    <dbReference type="NCBI Taxonomy" id="1457700"/>
    <lineage>
        <taxon>Archaea</taxon>
        <taxon>Methanobacteriati</taxon>
        <taxon>Methanobacteriota</taxon>
        <taxon>environmental samples</taxon>
    </lineage>
</organism>
<keyword evidence="4" id="KW-0560">Oxidoreductase</keyword>
<feature type="active site" description="Proton acceptor" evidence="5">
    <location>
        <position position="314"/>
    </location>
</feature>
<dbReference type="SUPFAM" id="SSF46977">
    <property type="entry name" value="Succinate dehydrogenase/fumarate reductase flavoprotein C-terminal domain"/>
    <property type="match status" value="1"/>
</dbReference>
<protein>
    <submittedName>
        <fullName evidence="8">Succinate dehydrogenase flavoprotein subunit (SdhA)</fullName>
    </submittedName>
</protein>
<evidence type="ECO:0000256" key="5">
    <source>
        <dbReference type="PIRSR" id="PIRSR000171-1"/>
    </source>
</evidence>
<gene>
    <name evidence="8" type="primary">sdhA</name>
</gene>
<dbReference type="EMBL" id="KF900306">
    <property type="protein sequence ID" value="AIE90362.1"/>
    <property type="molecule type" value="Genomic_DNA"/>
</dbReference>
<dbReference type="Gene3D" id="3.50.50.60">
    <property type="entry name" value="FAD/NAD(P)-binding domain"/>
    <property type="match status" value="1"/>
</dbReference>
<dbReference type="Gene3D" id="3.90.700.10">
    <property type="entry name" value="Succinate dehydrogenase/fumarate reductase flavoprotein, catalytic domain"/>
    <property type="match status" value="1"/>
</dbReference>
<evidence type="ECO:0000259" key="6">
    <source>
        <dbReference type="Pfam" id="PF00890"/>
    </source>
</evidence>
<comment type="cofactor">
    <cofactor evidence="1">
        <name>FAD</name>
        <dbReference type="ChEBI" id="CHEBI:57692"/>
    </cofactor>
</comment>
<dbReference type="Pfam" id="PF02910">
    <property type="entry name" value="Succ_DH_flav_C"/>
    <property type="match status" value="1"/>
</dbReference>
<dbReference type="InterPro" id="IPR030664">
    <property type="entry name" value="SdhA/FrdA/AprA"/>
</dbReference>
<dbReference type="PIRSF" id="PIRSF000171">
    <property type="entry name" value="SDHA_APRA_LASPO"/>
    <property type="match status" value="1"/>
</dbReference>
<feature type="domain" description="FAD-dependent oxidoreductase 2 FAD-binding" evidence="6">
    <location>
        <begin position="10"/>
        <end position="420"/>
    </location>
</feature>
<sequence length="611" mass="66888">MEEVINHEHDVVVIGAGGAGLRAAIEASAAGVSVAMICKSMLGKAHTVMAEGGAAAALANKDHRDSWQTHFRDTLKGGKYLGDWRMAQIHAQESPDRIRELEQWGAVFDRTPKGLTSQRNFGGHTYPRLAHIGDATGLELIRTLQQKGIHMGMDVFMEFTVRRLFITDGRISGCFAYDRNDGALHVFKAKAIVLATGGITRCWEVCSGSWEYTGEGHALAYWAGAEMGDMEFVQFHPTGMIWPPSVKGILVTEGVRGEGGMLTNSEGKRFMFNYIPEMYADEFADTEEESQAWVEEVIAGKLATKRRPPELLTRDVVAKAINSERDAGRASEHGGAYLDISWRSEEEVKKKLPGMYHQFKELAAVDITKQPMEVGPTAHYVMGGVKVDPFSQESTVPGLFAAGEVATGLHGANRLGGNSLSDLLVFGRIAGEQAAKSSREMVYFAGIDQSDIDDVVEETLAPLRREGGENPAKVVSDLREMMQNKAGIIRNGDLLLEALQDLDGFEHRAAEVSPGGSRIYNPGWHQALELGAMIDVSRMCALAAFRREESRGGHTRDDFPDSDYTYWGKVNSVIKQSDDGSMDIDYVSYPPIPENLEALLDADDLAKEGKA</sequence>
<dbReference type="InterPro" id="IPR037099">
    <property type="entry name" value="Fum_R/Succ_DH_flav-like_C_sf"/>
</dbReference>
<evidence type="ECO:0000259" key="7">
    <source>
        <dbReference type="Pfam" id="PF02910"/>
    </source>
</evidence>
<evidence type="ECO:0000256" key="1">
    <source>
        <dbReference type="ARBA" id="ARBA00001974"/>
    </source>
</evidence>
<dbReference type="Pfam" id="PF00890">
    <property type="entry name" value="FAD_binding_2"/>
    <property type="match status" value="1"/>
</dbReference>
<dbReference type="InterPro" id="IPR015939">
    <property type="entry name" value="Fum_Rdtase/Succ_DH_flav-like_C"/>
</dbReference>
<feature type="domain" description="Fumarate reductase/succinate dehydrogenase flavoprotein-like C-terminal" evidence="7">
    <location>
        <begin position="477"/>
        <end position="586"/>
    </location>
</feature>
<evidence type="ECO:0000256" key="3">
    <source>
        <dbReference type="ARBA" id="ARBA00022827"/>
    </source>
</evidence>
<dbReference type="InterPro" id="IPR003953">
    <property type="entry name" value="FAD-dep_OxRdtase_2_FAD-bd"/>
</dbReference>
<dbReference type="InterPro" id="IPR027477">
    <property type="entry name" value="Succ_DH/fumarate_Rdtase_cat_sf"/>
</dbReference>
<dbReference type="NCBIfam" id="NF005866">
    <property type="entry name" value="PRK07803.1"/>
    <property type="match status" value="1"/>
</dbReference>
<keyword evidence="2" id="KW-0285">Flavoprotein</keyword>
<dbReference type="SUPFAM" id="SSF51905">
    <property type="entry name" value="FAD/NAD(P)-binding domain"/>
    <property type="match status" value="1"/>
</dbReference>
<dbReference type="SUPFAM" id="SSF56425">
    <property type="entry name" value="Succinate dehydrogenase/fumarate reductase flavoprotein, catalytic domain"/>
    <property type="match status" value="1"/>
</dbReference>
<accession>A0A075FKU9</accession>
<dbReference type="PANTHER" id="PTHR11632:SF51">
    <property type="entry name" value="SUCCINATE DEHYDROGENASE [UBIQUINONE] FLAVOPROTEIN SUBUNIT, MITOCHONDRIAL"/>
    <property type="match status" value="1"/>
</dbReference>
<evidence type="ECO:0000256" key="4">
    <source>
        <dbReference type="ARBA" id="ARBA00023002"/>
    </source>
</evidence>
<name>A0A075FKU9_9EURY</name>
<dbReference type="PANTHER" id="PTHR11632">
    <property type="entry name" value="SUCCINATE DEHYDROGENASE 2 FLAVOPROTEIN SUBUNIT"/>
    <property type="match status" value="1"/>
</dbReference>
<dbReference type="Gene3D" id="1.20.58.100">
    <property type="entry name" value="Fumarate reductase/succinate dehydrogenase flavoprotein-like, C-terminal domain"/>
    <property type="match status" value="1"/>
</dbReference>
<evidence type="ECO:0000256" key="2">
    <source>
        <dbReference type="ARBA" id="ARBA00022630"/>
    </source>
</evidence>
<dbReference type="FunFam" id="3.90.700.10:FF:000005">
    <property type="entry name" value="Succinate dehydrogenase flavoprotein subunit"/>
    <property type="match status" value="1"/>
</dbReference>
<evidence type="ECO:0000313" key="8">
    <source>
        <dbReference type="EMBL" id="AIE90362.1"/>
    </source>
</evidence>
<dbReference type="PRINTS" id="PR00368">
    <property type="entry name" value="FADPNR"/>
</dbReference>
<dbReference type="AlphaFoldDB" id="A0A075FKU9"/>
<keyword evidence="3" id="KW-0274">FAD</keyword>
<dbReference type="GO" id="GO:0016491">
    <property type="term" value="F:oxidoreductase activity"/>
    <property type="evidence" value="ECO:0007669"/>
    <property type="project" value="UniProtKB-KW"/>
</dbReference>
<reference evidence="8" key="1">
    <citation type="journal article" date="2014" name="Genome Biol. Evol.">
        <title>Pangenome evidence for extensive interdomain horizontal transfer affecting lineage core and shell genes in uncultured planktonic thaumarchaeota and euryarchaeota.</title>
        <authorList>
            <person name="Deschamps P."/>
            <person name="Zivanovic Y."/>
            <person name="Moreira D."/>
            <person name="Rodriguez-Valera F."/>
            <person name="Lopez-Garcia P."/>
        </authorList>
    </citation>
    <scope>NUCLEOTIDE SEQUENCE</scope>
</reference>